<dbReference type="PANTHER" id="PTHR24421">
    <property type="entry name" value="NITRATE/NITRITE SENSOR PROTEIN NARX-RELATED"/>
    <property type="match status" value="1"/>
</dbReference>
<accession>A0A2K4MJF7</accession>
<dbReference type="GO" id="GO:0016020">
    <property type="term" value="C:membrane"/>
    <property type="evidence" value="ECO:0007669"/>
    <property type="project" value="InterPro"/>
</dbReference>
<dbReference type="EC" id="2.7.13.3" evidence="2"/>
<keyword evidence="7" id="KW-0067">ATP-binding</keyword>
<dbReference type="InterPro" id="IPR050482">
    <property type="entry name" value="Sensor_HK_TwoCompSys"/>
</dbReference>
<dbReference type="InterPro" id="IPR011712">
    <property type="entry name" value="Sig_transdc_His_kin_sub3_dim/P"/>
</dbReference>
<evidence type="ECO:0000256" key="3">
    <source>
        <dbReference type="ARBA" id="ARBA00022553"/>
    </source>
</evidence>
<dbReference type="GO" id="GO:0046983">
    <property type="term" value="F:protein dimerization activity"/>
    <property type="evidence" value="ECO:0007669"/>
    <property type="project" value="InterPro"/>
</dbReference>
<name>A0A2K4MJF7_9NEIS</name>
<dbReference type="Pfam" id="PF07730">
    <property type="entry name" value="HisKA_3"/>
    <property type="match status" value="1"/>
</dbReference>
<evidence type="ECO:0000313" key="11">
    <source>
        <dbReference type="EMBL" id="POA97247.1"/>
    </source>
</evidence>
<dbReference type="RefSeq" id="WP_199179982.1">
    <property type="nucleotide sequence ID" value="NZ_PPTF01000077.1"/>
</dbReference>
<evidence type="ECO:0000313" key="12">
    <source>
        <dbReference type="Proteomes" id="UP000236416"/>
    </source>
</evidence>
<dbReference type="GO" id="GO:0000155">
    <property type="term" value="F:phosphorelay sensor kinase activity"/>
    <property type="evidence" value="ECO:0007669"/>
    <property type="project" value="InterPro"/>
</dbReference>
<reference evidence="11 12" key="1">
    <citation type="submission" date="2018-01" db="EMBL/GenBank/DDBJ databases">
        <title>Genomic Sequence of Chromobacterium MWU13-2610 from wild cranberry bogs within the Cape Cod National Seashore.</title>
        <authorList>
            <person name="O'Hara-Hanley K."/>
            <person name="Soby S."/>
            <person name="Harrison A."/>
        </authorList>
    </citation>
    <scope>NUCLEOTIDE SEQUENCE [LARGE SCALE GENOMIC DNA]</scope>
    <source>
        <strain evidence="11 12">MWU13-2610</strain>
    </source>
</reference>
<comment type="catalytic activity">
    <reaction evidence="1">
        <text>ATP + protein L-histidine = ADP + protein N-phospho-L-histidine.</text>
        <dbReference type="EC" id="2.7.13.3"/>
    </reaction>
</comment>
<dbReference type="Gene3D" id="1.20.5.1930">
    <property type="match status" value="1"/>
</dbReference>
<evidence type="ECO:0000256" key="9">
    <source>
        <dbReference type="SAM" id="Phobius"/>
    </source>
</evidence>
<evidence type="ECO:0000256" key="8">
    <source>
        <dbReference type="ARBA" id="ARBA00023012"/>
    </source>
</evidence>
<protein>
    <recommendedName>
        <fullName evidence="2">histidine kinase</fullName>
        <ecNumber evidence="2">2.7.13.3</ecNumber>
    </recommendedName>
</protein>
<dbReference type="GO" id="GO:0005524">
    <property type="term" value="F:ATP binding"/>
    <property type="evidence" value="ECO:0007669"/>
    <property type="project" value="UniProtKB-KW"/>
</dbReference>
<keyword evidence="3" id="KW-0597">Phosphoprotein</keyword>
<keyword evidence="12" id="KW-1185">Reference proteome</keyword>
<keyword evidence="4" id="KW-0808">Transferase</keyword>
<evidence type="ECO:0000256" key="4">
    <source>
        <dbReference type="ARBA" id="ARBA00022679"/>
    </source>
</evidence>
<gene>
    <name evidence="11" type="ORF">C2134_18000</name>
</gene>
<dbReference type="EMBL" id="PPTF01000077">
    <property type="protein sequence ID" value="POA97247.1"/>
    <property type="molecule type" value="Genomic_DNA"/>
</dbReference>
<feature type="non-terminal residue" evidence="11">
    <location>
        <position position="371"/>
    </location>
</feature>
<sequence length="371" mass="39181">MSANSTPSPLALLRVVGLAACLALALQQIAILWPIGDAGLAHLRERLPLLTGPAIGLPGAMAAYGLGFAAFGWALWRATAVGSRAPGTWEKAGLMVLQVALALLTNDKLLLLTAAELALLFPLRAAWLGLGGQVVALLLACAWQLQRLPAEELMCNVSGSNVQAPPLEQRSWLLWQDAVVGGGFQLLTFGIGCLGAAERRRRAQLEATRASLLAARQLLAGAAGNGERVRVARELHDGIGHHLSALNLQLELLLRRGAGEADAPLRAAQQAARQMLAEVRTLVGVERRQHQAPLAEALRLLCAGVRPQAVLVLEPMPALADDAAWRAFSAAREALEGAGGRSCRLWLRGQGEGGAELCLSMNGEGGWTTVW</sequence>
<proteinExistence type="predicted"/>
<organism evidence="11 12">
    <name type="scientific">Chromobacterium sinusclupearum</name>
    <dbReference type="NCBI Taxonomy" id="2077146"/>
    <lineage>
        <taxon>Bacteria</taxon>
        <taxon>Pseudomonadati</taxon>
        <taxon>Pseudomonadota</taxon>
        <taxon>Betaproteobacteria</taxon>
        <taxon>Neisseriales</taxon>
        <taxon>Chromobacteriaceae</taxon>
        <taxon>Chromobacterium</taxon>
    </lineage>
</organism>
<feature type="transmembrane region" description="Helical" evidence="9">
    <location>
        <begin position="12"/>
        <end position="35"/>
    </location>
</feature>
<dbReference type="PANTHER" id="PTHR24421:SF10">
    <property type="entry name" value="NITRATE_NITRITE SENSOR PROTEIN NARQ"/>
    <property type="match status" value="1"/>
</dbReference>
<evidence type="ECO:0000259" key="10">
    <source>
        <dbReference type="Pfam" id="PF07730"/>
    </source>
</evidence>
<comment type="caution">
    <text evidence="11">The sequence shown here is derived from an EMBL/GenBank/DDBJ whole genome shotgun (WGS) entry which is preliminary data.</text>
</comment>
<keyword evidence="6" id="KW-0418">Kinase</keyword>
<keyword evidence="5" id="KW-0547">Nucleotide-binding</keyword>
<evidence type="ECO:0000256" key="1">
    <source>
        <dbReference type="ARBA" id="ARBA00000085"/>
    </source>
</evidence>
<feature type="domain" description="Signal transduction histidine kinase subgroup 3 dimerisation and phosphoacceptor" evidence="10">
    <location>
        <begin position="227"/>
        <end position="287"/>
    </location>
</feature>
<evidence type="ECO:0000256" key="6">
    <source>
        <dbReference type="ARBA" id="ARBA00022777"/>
    </source>
</evidence>
<keyword evidence="8" id="KW-0902">Two-component regulatory system</keyword>
<dbReference type="Proteomes" id="UP000236416">
    <property type="component" value="Unassembled WGS sequence"/>
</dbReference>
<keyword evidence="9" id="KW-1133">Transmembrane helix</keyword>
<keyword evidence="9" id="KW-0812">Transmembrane</keyword>
<feature type="transmembrane region" description="Helical" evidence="9">
    <location>
        <begin position="55"/>
        <end position="76"/>
    </location>
</feature>
<evidence type="ECO:0000256" key="5">
    <source>
        <dbReference type="ARBA" id="ARBA00022741"/>
    </source>
</evidence>
<dbReference type="AlphaFoldDB" id="A0A2K4MJF7"/>
<evidence type="ECO:0000256" key="2">
    <source>
        <dbReference type="ARBA" id="ARBA00012438"/>
    </source>
</evidence>
<keyword evidence="9" id="KW-0472">Membrane</keyword>
<evidence type="ECO:0000256" key="7">
    <source>
        <dbReference type="ARBA" id="ARBA00022840"/>
    </source>
</evidence>